<name>A0A7C5REQ5_9DEIN</name>
<feature type="transmembrane region" description="Helical" evidence="1">
    <location>
        <begin position="6"/>
        <end position="26"/>
    </location>
</feature>
<keyword evidence="1" id="KW-0472">Membrane</keyword>
<evidence type="ECO:0000256" key="1">
    <source>
        <dbReference type="SAM" id="Phobius"/>
    </source>
</evidence>
<feature type="transmembrane region" description="Helical" evidence="1">
    <location>
        <begin position="33"/>
        <end position="53"/>
    </location>
</feature>
<accession>A0A7C5REQ5</accession>
<gene>
    <name evidence="2" type="ORF">ENM28_04680</name>
</gene>
<reference evidence="2" key="1">
    <citation type="journal article" date="2020" name="mSystems">
        <title>Genome- and Community-Level Interaction Insights into Carbon Utilization and Element Cycling Functions of Hydrothermarchaeota in Hydrothermal Sediment.</title>
        <authorList>
            <person name="Zhou Z."/>
            <person name="Liu Y."/>
            <person name="Xu W."/>
            <person name="Pan J."/>
            <person name="Luo Z.H."/>
            <person name="Li M."/>
        </authorList>
    </citation>
    <scope>NUCLEOTIDE SEQUENCE [LARGE SCALE GENOMIC DNA]</scope>
    <source>
        <strain evidence="2">SpSt-1071</strain>
    </source>
</reference>
<feature type="transmembrane region" description="Helical" evidence="1">
    <location>
        <begin position="68"/>
        <end position="101"/>
    </location>
</feature>
<keyword evidence="1" id="KW-0812">Transmembrane</keyword>
<dbReference type="EMBL" id="DRXE01000179">
    <property type="protein sequence ID" value="HHM67999.1"/>
    <property type="molecule type" value="Genomic_DNA"/>
</dbReference>
<dbReference type="AlphaFoldDB" id="A0A7C5REQ5"/>
<proteinExistence type="predicted"/>
<sequence>MALRLVQVYLIARLGFWATSLALADVGREEARIASVFFALTANVVAAVAAWYITRANRTLVPPRTQGYFLLVAALALFLSPVWLLLGTPLVLDGLMVLGIWRIWRYRPKQA</sequence>
<comment type="caution">
    <text evidence="2">The sequence shown here is derived from an EMBL/GenBank/DDBJ whole genome shotgun (WGS) entry which is preliminary data.</text>
</comment>
<keyword evidence="1" id="KW-1133">Transmembrane helix</keyword>
<protein>
    <submittedName>
        <fullName evidence="2">Uncharacterized protein</fullName>
    </submittedName>
</protein>
<organism evidence="2">
    <name type="scientific">Thermus caliditerrae</name>
    <dbReference type="NCBI Taxonomy" id="1330700"/>
    <lineage>
        <taxon>Bacteria</taxon>
        <taxon>Thermotogati</taxon>
        <taxon>Deinococcota</taxon>
        <taxon>Deinococci</taxon>
        <taxon>Thermales</taxon>
        <taxon>Thermaceae</taxon>
        <taxon>Thermus</taxon>
    </lineage>
</organism>
<evidence type="ECO:0000313" key="2">
    <source>
        <dbReference type="EMBL" id="HHM67999.1"/>
    </source>
</evidence>